<evidence type="ECO:0000313" key="10">
    <source>
        <dbReference type="EMBL" id="TDT89172.1"/>
    </source>
</evidence>
<dbReference type="EMBL" id="CP014206">
    <property type="protein sequence ID" value="AMK10434.1"/>
    <property type="molecule type" value="Genomic_DNA"/>
</dbReference>
<evidence type="ECO:0000259" key="8">
    <source>
        <dbReference type="PROSITE" id="PS51379"/>
    </source>
</evidence>
<keyword evidence="11" id="KW-1185">Reference proteome</keyword>
<evidence type="ECO:0000256" key="3">
    <source>
        <dbReference type="ARBA" id="ARBA00022723"/>
    </source>
</evidence>
<name>A0A126QKC1_9BACT</name>
<evidence type="ECO:0000313" key="12">
    <source>
        <dbReference type="Proteomes" id="UP000295506"/>
    </source>
</evidence>
<dbReference type="SUPFAM" id="SSF46548">
    <property type="entry name" value="alpha-helical ferredoxin"/>
    <property type="match status" value="1"/>
</dbReference>
<accession>A0A126QKC1</accession>
<dbReference type="KEGG" id="dej:AWY79_04540"/>
<reference evidence="9 11" key="1">
    <citation type="journal article" date="2016" name="Front. Microbiol.">
        <title>Genome Sequence of the Piezophilic, Mesophilic Sulfate-Reducing Bacterium Desulfovibrio indicus J2T.</title>
        <authorList>
            <person name="Cao J."/>
            <person name="Maignien L."/>
            <person name="Shao Z."/>
            <person name="Alain K."/>
            <person name="Jebbar M."/>
        </authorList>
    </citation>
    <scope>NUCLEOTIDE SEQUENCE [LARGE SCALE GENOMIC DNA]</scope>
    <source>
        <strain evidence="9 11">J2</strain>
    </source>
</reference>
<dbReference type="InterPro" id="IPR017896">
    <property type="entry name" value="4Fe4S_Fe-S-bd"/>
</dbReference>
<keyword evidence="1" id="KW-0813">Transport</keyword>
<dbReference type="AlphaFoldDB" id="A0A126QKC1"/>
<dbReference type="GO" id="GO:0046872">
    <property type="term" value="F:metal ion binding"/>
    <property type="evidence" value="ECO:0007669"/>
    <property type="project" value="UniProtKB-KW"/>
</dbReference>
<dbReference type="PANTHER" id="PTHR43551">
    <property type="entry name" value="FUMARATE REDUCTASE IRON-SULFUR SUBUNIT"/>
    <property type="match status" value="1"/>
</dbReference>
<keyword evidence="3" id="KW-0479">Metal-binding</keyword>
<keyword evidence="5" id="KW-0408">Iron</keyword>
<dbReference type="GO" id="GO:0051539">
    <property type="term" value="F:4 iron, 4 sulfur cluster binding"/>
    <property type="evidence" value="ECO:0007669"/>
    <property type="project" value="UniProtKB-KW"/>
</dbReference>
<evidence type="ECO:0000256" key="4">
    <source>
        <dbReference type="ARBA" id="ARBA00022982"/>
    </source>
</evidence>
<keyword evidence="4" id="KW-0249">Electron transport</keyword>
<dbReference type="RefSeq" id="WP_066800897.1">
    <property type="nucleotide sequence ID" value="NZ_CP014206.1"/>
</dbReference>
<evidence type="ECO:0000256" key="6">
    <source>
        <dbReference type="ARBA" id="ARBA00023014"/>
    </source>
</evidence>
<dbReference type="Pfam" id="PF13183">
    <property type="entry name" value="Fer4_8"/>
    <property type="match status" value="1"/>
</dbReference>
<proteinExistence type="predicted"/>
<feature type="compositionally biased region" description="Acidic residues" evidence="7">
    <location>
        <begin position="541"/>
        <end position="556"/>
    </location>
</feature>
<evidence type="ECO:0000256" key="1">
    <source>
        <dbReference type="ARBA" id="ARBA00022448"/>
    </source>
</evidence>
<keyword evidence="2" id="KW-0004">4Fe-4S</keyword>
<feature type="domain" description="4Fe-4S ferredoxin-type" evidence="8">
    <location>
        <begin position="159"/>
        <end position="188"/>
    </location>
</feature>
<evidence type="ECO:0000256" key="2">
    <source>
        <dbReference type="ARBA" id="ARBA00022485"/>
    </source>
</evidence>
<dbReference type="EMBL" id="SOBK01000004">
    <property type="protein sequence ID" value="TDT89172.1"/>
    <property type="molecule type" value="Genomic_DNA"/>
</dbReference>
<evidence type="ECO:0000313" key="9">
    <source>
        <dbReference type="EMBL" id="AMK10434.1"/>
    </source>
</evidence>
<keyword evidence="6" id="KW-0411">Iron-sulfur</keyword>
<dbReference type="OrthoDB" id="9786127at2"/>
<sequence>MSDIPKADELFKSIDYNPPLTGWMETPVDFSPGHWCYPAKPEKIAYMDKKLPGLWGTPREWVPSEEDWKLPANWKETVVNGFRERLKKFRSLQLFMDICVRCGACADKCHYFIGSGDPKNMPVLRAELMRSVYRGEFTLAGKILSKLTGSRVMEENVLKEWFIYFYQCTQCRRCSLFCPYGIDTAEMTMMARELMHLVGLNTNWIMEPVSNCNITGNHLGIQPHAFKDIVDFMVDDIEEVTGRRVKAPLNEKGHEILFITPSGDVFADPGIYTFMGYLLLFDYLDLDYTLSTYASEGGNFGSFTNNESMKKLNAKMYAEAERLGCKWILGGECGHMWRVIHQYMDTMNGDNQWSGMTTPKSPITGTVFDTAAATKMLHITEFTADLIKHNKLKLDPSRNDHLRVTFHDSCNPARGMGLLEEPRYVLKHVCNNFFEMPPATIREQTFCCAGGSGLNTDEIMEIRLRGGLPRGNALRYVQEKHGVNLMACICAIDRATLIPLADYWAPGVAISGTHELVANALVLEEGEVRTMDMRQEPLPGFEDEDDDWTPPNMEDA</sequence>
<dbReference type="PROSITE" id="PS51379">
    <property type="entry name" value="4FE4S_FER_2"/>
    <property type="match status" value="2"/>
</dbReference>
<reference evidence="10 12" key="2">
    <citation type="submission" date="2019-03" db="EMBL/GenBank/DDBJ databases">
        <title>Genomic Encyclopedia of Type Strains, Phase IV (KMG-IV): sequencing the most valuable type-strain genomes for metagenomic binning, comparative biology and taxonomic classification.</title>
        <authorList>
            <person name="Goeker M."/>
        </authorList>
    </citation>
    <scope>NUCLEOTIDE SEQUENCE [LARGE SCALE GENOMIC DNA]</scope>
    <source>
        <strain evidence="10 12">DSM 101483</strain>
    </source>
</reference>
<protein>
    <submittedName>
        <fullName evidence="9">Menaquinol oxidoreductase</fullName>
    </submittedName>
    <submittedName>
        <fullName evidence="10">Sulfite reductase-associated electron transfer protein DsrK</fullName>
    </submittedName>
</protein>
<organism evidence="10 12">
    <name type="scientific">Pseudodesulfovibrio indicus</name>
    <dbReference type="NCBI Taxonomy" id="1716143"/>
    <lineage>
        <taxon>Bacteria</taxon>
        <taxon>Pseudomonadati</taxon>
        <taxon>Thermodesulfobacteriota</taxon>
        <taxon>Desulfovibrionia</taxon>
        <taxon>Desulfovibrionales</taxon>
        <taxon>Desulfovibrionaceae</taxon>
    </lineage>
</organism>
<dbReference type="PROSITE" id="PS00198">
    <property type="entry name" value="4FE4S_FER_1"/>
    <property type="match status" value="1"/>
</dbReference>
<dbReference type="Proteomes" id="UP000055611">
    <property type="component" value="Chromosome"/>
</dbReference>
<evidence type="ECO:0000256" key="7">
    <source>
        <dbReference type="SAM" id="MobiDB-lite"/>
    </source>
</evidence>
<gene>
    <name evidence="9" type="ORF">AWY79_04540</name>
    <name evidence="10" type="ORF">EDC59_104165</name>
</gene>
<dbReference type="Gene3D" id="1.10.1060.10">
    <property type="entry name" value="Alpha-helical ferredoxin"/>
    <property type="match status" value="1"/>
</dbReference>
<dbReference type="InterPro" id="IPR009051">
    <property type="entry name" value="Helical_ferredxn"/>
</dbReference>
<dbReference type="InterPro" id="IPR017900">
    <property type="entry name" value="4Fe4S_Fe_S_CS"/>
</dbReference>
<feature type="region of interest" description="Disordered" evidence="7">
    <location>
        <begin position="535"/>
        <end position="556"/>
    </location>
</feature>
<dbReference type="NCBIfam" id="NF045796">
    <property type="entry name" value="DsrK"/>
    <property type="match status" value="1"/>
</dbReference>
<evidence type="ECO:0000256" key="5">
    <source>
        <dbReference type="ARBA" id="ARBA00023004"/>
    </source>
</evidence>
<evidence type="ECO:0000313" key="11">
    <source>
        <dbReference type="Proteomes" id="UP000055611"/>
    </source>
</evidence>
<dbReference type="Proteomes" id="UP000295506">
    <property type="component" value="Unassembled WGS sequence"/>
</dbReference>
<dbReference type="PANTHER" id="PTHR43551:SF1">
    <property type="entry name" value="HETERODISULFIDE REDUCTASE"/>
    <property type="match status" value="1"/>
</dbReference>
<feature type="domain" description="4Fe-4S ferredoxin-type" evidence="8">
    <location>
        <begin position="90"/>
        <end position="119"/>
    </location>
</feature>